<organism evidence="2 3">
    <name type="scientific">Knipowitschia caucasica</name>
    <name type="common">Caucasian dwarf goby</name>
    <name type="synonym">Pomatoschistus caucasicus</name>
    <dbReference type="NCBI Taxonomy" id="637954"/>
    <lineage>
        <taxon>Eukaryota</taxon>
        <taxon>Metazoa</taxon>
        <taxon>Chordata</taxon>
        <taxon>Craniata</taxon>
        <taxon>Vertebrata</taxon>
        <taxon>Euteleostomi</taxon>
        <taxon>Actinopterygii</taxon>
        <taxon>Neopterygii</taxon>
        <taxon>Teleostei</taxon>
        <taxon>Neoteleostei</taxon>
        <taxon>Acanthomorphata</taxon>
        <taxon>Gobiaria</taxon>
        <taxon>Gobiiformes</taxon>
        <taxon>Gobioidei</taxon>
        <taxon>Gobiidae</taxon>
        <taxon>Gobiinae</taxon>
        <taxon>Knipowitschia</taxon>
    </lineage>
</organism>
<sequence length="98" mass="10806">MQSQSSPSSKHHTRPIPTTLRLELIIPLPAHNFSYSSKTNTTTISPHAPQNGEVSGAKSMLLGPHPLRLNPHLALTEQQWHKPLVLGSVFKSEQTPSR</sequence>
<accession>A0AAV2JW34</accession>
<evidence type="ECO:0000313" key="2">
    <source>
        <dbReference type="EMBL" id="CAL1581881.1"/>
    </source>
</evidence>
<dbReference type="Proteomes" id="UP001497482">
    <property type="component" value="Chromosome 15"/>
</dbReference>
<proteinExistence type="predicted"/>
<name>A0AAV2JW34_KNICA</name>
<gene>
    <name evidence="2" type="ORF">KC01_LOCUS12596</name>
</gene>
<dbReference type="EMBL" id="OZ035837">
    <property type="protein sequence ID" value="CAL1581881.1"/>
    <property type="molecule type" value="Genomic_DNA"/>
</dbReference>
<dbReference type="AlphaFoldDB" id="A0AAV2JW34"/>
<protein>
    <submittedName>
        <fullName evidence="2">Uncharacterized protein</fullName>
    </submittedName>
</protein>
<feature type="region of interest" description="Disordered" evidence="1">
    <location>
        <begin position="37"/>
        <end position="63"/>
    </location>
</feature>
<reference evidence="2 3" key="1">
    <citation type="submission" date="2024-04" db="EMBL/GenBank/DDBJ databases">
        <authorList>
            <person name="Waldvogel A.-M."/>
            <person name="Schoenle A."/>
        </authorList>
    </citation>
    <scope>NUCLEOTIDE SEQUENCE [LARGE SCALE GENOMIC DNA]</scope>
</reference>
<keyword evidence="3" id="KW-1185">Reference proteome</keyword>
<evidence type="ECO:0000256" key="1">
    <source>
        <dbReference type="SAM" id="MobiDB-lite"/>
    </source>
</evidence>
<evidence type="ECO:0000313" key="3">
    <source>
        <dbReference type="Proteomes" id="UP001497482"/>
    </source>
</evidence>